<feature type="domain" description="THAP-type" evidence="6">
    <location>
        <begin position="36"/>
        <end position="120"/>
    </location>
</feature>
<sequence length="207" mass="23963">LKDISIFSICILNKLIKSLSPNFYSLFYLYLEKFIMPRFCVICGKVQSHSFSVFSFPTSQKKRNAWLDVILKVKPDFLNDKRVVDNKQLKNGVCELHFFQSEISNGKKRRLEKDAVPTLDIPASGKCFSTLRKYKTFLINESEDFPSLSALPYNSDNETIRSQISLVESKHKFSNDIVSLPDCTIEIEDKNSSPKIYKRDRTSAYEY</sequence>
<keyword evidence="8" id="KW-1185">Reference proteome</keyword>
<dbReference type="SUPFAM" id="SSF57716">
    <property type="entry name" value="Glucocorticoid receptor-like (DNA-binding domain)"/>
    <property type="match status" value="1"/>
</dbReference>
<gene>
    <name evidence="7" type="ORF">Anas_03902</name>
</gene>
<dbReference type="InterPro" id="IPR006612">
    <property type="entry name" value="THAP_Znf"/>
</dbReference>
<dbReference type="Proteomes" id="UP000326759">
    <property type="component" value="Unassembled WGS sequence"/>
</dbReference>
<organism evidence="7 8">
    <name type="scientific">Armadillidium nasatum</name>
    <dbReference type="NCBI Taxonomy" id="96803"/>
    <lineage>
        <taxon>Eukaryota</taxon>
        <taxon>Metazoa</taxon>
        <taxon>Ecdysozoa</taxon>
        <taxon>Arthropoda</taxon>
        <taxon>Crustacea</taxon>
        <taxon>Multicrustacea</taxon>
        <taxon>Malacostraca</taxon>
        <taxon>Eumalacostraca</taxon>
        <taxon>Peracarida</taxon>
        <taxon>Isopoda</taxon>
        <taxon>Oniscidea</taxon>
        <taxon>Crinocheta</taxon>
        <taxon>Armadillidiidae</taxon>
        <taxon>Armadillidium</taxon>
    </lineage>
</organism>
<evidence type="ECO:0000256" key="1">
    <source>
        <dbReference type="ARBA" id="ARBA00022723"/>
    </source>
</evidence>
<reference evidence="7 8" key="1">
    <citation type="journal article" date="2019" name="PLoS Biol.">
        <title>Sex chromosomes control vertical transmission of feminizing Wolbachia symbionts in an isopod.</title>
        <authorList>
            <person name="Becking T."/>
            <person name="Chebbi M.A."/>
            <person name="Giraud I."/>
            <person name="Moumen B."/>
            <person name="Laverre T."/>
            <person name="Caubet Y."/>
            <person name="Peccoud J."/>
            <person name="Gilbert C."/>
            <person name="Cordaux R."/>
        </authorList>
    </citation>
    <scope>NUCLEOTIDE SEQUENCE [LARGE SCALE GENOMIC DNA]</scope>
    <source>
        <strain evidence="7">ANa2</strain>
        <tissue evidence="7">Whole body excluding digestive tract and cuticle</tissue>
    </source>
</reference>
<keyword evidence="1" id="KW-0479">Metal-binding</keyword>
<dbReference type="InterPro" id="IPR038441">
    <property type="entry name" value="THAP_Znf_sf"/>
</dbReference>
<dbReference type="GO" id="GO:0008270">
    <property type="term" value="F:zinc ion binding"/>
    <property type="evidence" value="ECO:0007669"/>
    <property type="project" value="UniProtKB-KW"/>
</dbReference>
<keyword evidence="3" id="KW-0862">Zinc</keyword>
<dbReference type="GO" id="GO:0003677">
    <property type="term" value="F:DNA binding"/>
    <property type="evidence" value="ECO:0007669"/>
    <property type="project" value="UniProtKB-UniRule"/>
</dbReference>
<feature type="non-terminal residue" evidence="7">
    <location>
        <position position="207"/>
    </location>
</feature>
<dbReference type="OrthoDB" id="6360912at2759"/>
<feature type="non-terminal residue" evidence="7">
    <location>
        <position position="1"/>
    </location>
</feature>
<evidence type="ECO:0000256" key="5">
    <source>
        <dbReference type="PROSITE-ProRule" id="PRU00309"/>
    </source>
</evidence>
<dbReference type="AlphaFoldDB" id="A0A5N5SJR7"/>
<protein>
    <recommendedName>
        <fullName evidence="6">THAP-type domain-containing protein</fullName>
    </recommendedName>
</protein>
<dbReference type="SMART" id="SM00980">
    <property type="entry name" value="THAP"/>
    <property type="match status" value="1"/>
</dbReference>
<evidence type="ECO:0000259" key="6">
    <source>
        <dbReference type="PROSITE" id="PS50950"/>
    </source>
</evidence>
<dbReference type="Pfam" id="PF05485">
    <property type="entry name" value="THAP"/>
    <property type="match status" value="1"/>
</dbReference>
<evidence type="ECO:0000313" key="7">
    <source>
        <dbReference type="EMBL" id="KAB7494293.1"/>
    </source>
</evidence>
<comment type="caution">
    <text evidence="7">The sequence shown here is derived from an EMBL/GenBank/DDBJ whole genome shotgun (WGS) entry which is preliminary data.</text>
</comment>
<evidence type="ECO:0000256" key="3">
    <source>
        <dbReference type="ARBA" id="ARBA00022833"/>
    </source>
</evidence>
<evidence type="ECO:0000313" key="8">
    <source>
        <dbReference type="Proteomes" id="UP000326759"/>
    </source>
</evidence>
<keyword evidence="4 5" id="KW-0238">DNA-binding</keyword>
<dbReference type="PROSITE" id="PS50950">
    <property type="entry name" value="ZF_THAP"/>
    <property type="match status" value="1"/>
</dbReference>
<proteinExistence type="predicted"/>
<accession>A0A5N5SJR7</accession>
<evidence type="ECO:0000256" key="2">
    <source>
        <dbReference type="ARBA" id="ARBA00022771"/>
    </source>
</evidence>
<evidence type="ECO:0000256" key="4">
    <source>
        <dbReference type="ARBA" id="ARBA00023125"/>
    </source>
</evidence>
<dbReference type="Gene3D" id="6.20.210.20">
    <property type="entry name" value="THAP domain"/>
    <property type="match status" value="1"/>
</dbReference>
<keyword evidence="2 5" id="KW-0863">Zinc-finger</keyword>
<name>A0A5N5SJR7_9CRUS</name>
<dbReference type="EMBL" id="SEYY01024218">
    <property type="protein sequence ID" value="KAB7494293.1"/>
    <property type="molecule type" value="Genomic_DNA"/>
</dbReference>